<sequence>MSTDPSNTTYVHRVDAGLRISFVSAEWLAFAAENGRETTAAAELGRPLFSVIVDEGTRHIYRLLIERARSTHEALQFGYRCDSPDCRRWMQMQMRYLADSDEIEFASRLLRTAPRPYMPLVAANQSRQTSSQVLSMCSWCKAVLAEQAWVEVEQAVMQLRLFAADAKPRITHGICPDCSKRLLSLESSS</sequence>
<evidence type="ECO:0000313" key="2">
    <source>
        <dbReference type="Proteomes" id="UP001138768"/>
    </source>
</evidence>
<gene>
    <name evidence="1" type="ORF">CKO42_11570</name>
</gene>
<organism evidence="1 2">
    <name type="scientific">Lamprobacter modestohalophilus</name>
    <dbReference type="NCBI Taxonomy" id="1064514"/>
    <lineage>
        <taxon>Bacteria</taxon>
        <taxon>Pseudomonadati</taxon>
        <taxon>Pseudomonadota</taxon>
        <taxon>Gammaproteobacteria</taxon>
        <taxon>Chromatiales</taxon>
        <taxon>Chromatiaceae</taxon>
        <taxon>Lamprobacter</taxon>
    </lineage>
</organism>
<protein>
    <submittedName>
        <fullName evidence="1">Uncharacterized protein</fullName>
    </submittedName>
</protein>
<keyword evidence="2" id="KW-1185">Reference proteome</keyword>
<name>A0A9X0W8Q8_9GAMM</name>
<dbReference type="RefSeq" id="WP_200243981.1">
    <property type="nucleotide sequence ID" value="NZ_NRRY01000017.1"/>
</dbReference>
<dbReference type="AlphaFoldDB" id="A0A9X0W8Q8"/>
<proteinExistence type="predicted"/>
<comment type="caution">
    <text evidence="1">The sequence shown here is derived from an EMBL/GenBank/DDBJ whole genome shotgun (WGS) entry which is preliminary data.</text>
</comment>
<dbReference type="Proteomes" id="UP001138768">
    <property type="component" value="Unassembled WGS sequence"/>
</dbReference>
<evidence type="ECO:0000313" key="1">
    <source>
        <dbReference type="EMBL" id="MBK1619058.1"/>
    </source>
</evidence>
<accession>A0A9X0W8Q8</accession>
<dbReference type="EMBL" id="NRRY01000017">
    <property type="protein sequence ID" value="MBK1619058.1"/>
    <property type="molecule type" value="Genomic_DNA"/>
</dbReference>
<reference evidence="1 2" key="1">
    <citation type="journal article" date="2020" name="Microorganisms">
        <title>Osmotic Adaptation and Compatible Solute Biosynthesis of Phototrophic Bacteria as Revealed from Genome Analyses.</title>
        <authorList>
            <person name="Imhoff J.F."/>
            <person name="Rahn T."/>
            <person name="Kunzel S."/>
            <person name="Keller A."/>
            <person name="Neulinger S.C."/>
        </authorList>
    </citation>
    <scope>NUCLEOTIDE SEQUENCE [LARGE SCALE GENOMIC DNA]</scope>
    <source>
        <strain evidence="1 2">DSM 25653</strain>
    </source>
</reference>